<evidence type="ECO:0000256" key="1">
    <source>
        <dbReference type="SAM" id="SignalP"/>
    </source>
</evidence>
<reference evidence="2" key="1">
    <citation type="submission" date="2020-11" db="EMBL/GenBank/DDBJ databases">
        <authorList>
            <person name="Tran Van P."/>
        </authorList>
    </citation>
    <scope>NUCLEOTIDE SEQUENCE</scope>
</reference>
<dbReference type="EMBL" id="OE005149">
    <property type="protein sequence ID" value="CAD7461719.1"/>
    <property type="molecule type" value="Genomic_DNA"/>
</dbReference>
<organism evidence="2">
    <name type="scientific">Timema tahoe</name>
    <dbReference type="NCBI Taxonomy" id="61484"/>
    <lineage>
        <taxon>Eukaryota</taxon>
        <taxon>Metazoa</taxon>
        <taxon>Ecdysozoa</taxon>
        <taxon>Arthropoda</taxon>
        <taxon>Hexapoda</taxon>
        <taxon>Insecta</taxon>
        <taxon>Pterygota</taxon>
        <taxon>Neoptera</taxon>
        <taxon>Polyneoptera</taxon>
        <taxon>Phasmatodea</taxon>
        <taxon>Timematodea</taxon>
        <taxon>Timematoidea</taxon>
        <taxon>Timematidae</taxon>
        <taxon>Timema</taxon>
    </lineage>
</organism>
<evidence type="ECO:0000313" key="2">
    <source>
        <dbReference type="EMBL" id="CAD7461719.1"/>
    </source>
</evidence>
<protein>
    <submittedName>
        <fullName evidence="2">Uncharacterized protein</fullName>
    </submittedName>
</protein>
<keyword evidence="1" id="KW-0732">Signal</keyword>
<sequence>MKLFIVLLLAAPLVLAKPSHKSLRQGPDPEPGDELSLDGEGYLDAILGHIRFDNDDSPLDINIPGYEDSFESNERILELQVGGGKVRSIEGVRRGGEVDIGEGEDGASFFGSNLYISGAVLSYNYRVNMERETLEEGELLVHVDGVEAAFGVSILKRGREYDTHLGDVKTTAIGTIGDVEVSHNNLDDAVVTMIENSVQNHYDLDVAAAIAEGLTGFLDSAVKDIDVEDFPGDELSLDGEGYLDAILGHIRFDNDDSPLDINIPGYEDSFESNERILELQVGGGKVRSIEGVRRGGEVDIGEGEDGASFFGSNLYISGAVLSYNYRVNMERETLEEGELLVHVDGVEAAFGVSILKRGREYDTHLGDVKTTAIGTIGDVEVSHNNLDDAVVTMIENSVQNHYDLDVAAAIAEGLTGFLDSAVKDIDVEDFRFPAPYDPLPWKQERWIVVDGPSESRWRKVAALQPSGTIGVMEFPDRIGNRVVELV</sequence>
<name>A0A7R9NZ72_9NEOP</name>
<feature type="chain" id="PRO_5031313722" evidence="1">
    <location>
        <begin position="17"/>
        <end position="486"/>
    </location>
</feature>
<gene>
    <name evidence="2" type="ORF">TTEB3V08_LOCUS9625</name>
</gene>
<dbReference type="AlphaFoldDB" id="A0A7R9NZ72"/>
<proteinExistence type="predicted"/>
<accession>A0A7R9NZ72</accession>
<feature type="signal peptide" evidence="1">
    <location>
        <begin position="1"/>
        <end position="16"/>
    </location>
</feature>